<keyword evidence="4" id="KW-0808">Transferase</keyword>
<dbReference type="Proteomes" id="UP000195331">
    <property type="component" value="Chromosome"/>
</dbReference>
<dbReference type="InterPro" id="IPR015424">
    <property type="entry name" value="PyrdxlP-dep_Trfase"/>
</dbReference>
<comment type="similarity">
    <text evidence="1 3">Belongs to the class-III pyridoxal-phosphate-dependent aminotransferase family.</text>
</comment>
<evidence type="ECO:0000256" key="3">
    <source>
        <dbReference type="RuleBase" id="RU003560"/>
    </source>
</evidence>
<dbReference type="GO" id="GO:0030170">
    <property type="term" value="F:pyridoxal phosphate binding"/>
    <property type="evidence" value="ECO:0007669"/>
    <property type="project" value="InterPro"/>
</dbReference>
<reference evidence="4 5" key="1">
    <citation type="submission" date="2017-04" db="EMBL/GenBank/DDBJ databases">
        <title>Whole Genome Sequence of 1,4-Dioxane Degrading Bacterium Mycobacterium dioxanotrophicus PH-06.</title>
        <authorList>
            <person name="He Y."/>
        </authorList>
    </citation>
    <scope>NUCLEOTIDE SEQUENCE [LARGE SCALE GENOMIC DNA]</scope>
    <source>
        <strain evidence="4 5">PH-06</strain>
    </source>
</reference>
<evidence type="ECO:0000256" key="1">
    <source>
        <dbReference type="ARBA" id="ARBA00008954"/>
    </source>
</evidence>
<evidence type="ECO:0000256" key="2">
    <source>
        <dbReference type="ARBA" id="ARBA00022898"/>
    </source>
</evidence>
<dbReference type="PANTHER" id="PTHR45688">
    <property type="match status" value="1"/>
</dbReference>
<dbReference type="InterPro" id="IPR015421">
    <property type="entry name" value="PyrdxlP-dep_Trfase_major"/>
</dbReference>
<dbReference type="KEGG" id="mdx:BTO20_28270"/>
<proteinExistence type="inferred from homology"/>
<dbReference type="PANTHER" id="PTHR45688:SF13">
    <property type="entry name" value="ALANINE--GLYOXYLATE AMINOTRANSFERASE 2-LIKE"/>
    <property type="match status" value="1"/>
</dbReference>
<dbReference type="EMBL" id="CP020809">
    <property type="protein sequence ID" value="ART71927.1"/>
    <property type="molecule type" value="Genomic_DNA"/>
</dbReference>
<dbReference type="CDD" id="cd00610">
    <property type="entry name" value="OAT_like"/>
    <property type="match status" value="1"/>
</dbReference>
<dbReference type="Gene3D" id="3.90.1150.10">
    <property type="entry name" value="Aspartate Aminotransferase, domain 1"/>
    <property type="match status" value="1"/>
</dbReference>
<dbReference type="InterPro" id="IPR015422">
    <property type="entry name" value="PyrdxlP-dep_Trfase_small"/>
</dbReference>
<dbReference type="InterPro" id="IPR049704">
    <property type="entry name" value="Aminotrans_3_PPA_site"/>
</dbReference>
<dbReference type="AlphaFoldDB" id="A0A1Y0CA16"/>
<dbReference type="GO" id="GO:0008483">
    <property type="term" value="F:transaminase activity"/>
    <property type="evidence" value="ECO:0007669"/>
    <property type="project" value="UniProtKB-KW"/>
</dbReference>
<name>A0A1Y0CA16_9MYCO</name>
<dbReference type="SUPFAM" id="SSF53383">
    <property type="entry name" value="PLP-dependent transferases"/>
    <property type="match status" value="1"/>
</dbReference>
<protein>
    <submittedName>
        <fullName evidence="4">Aspartate aminotransferase family protein</fullName>
    </submittedName>
</protein>
<sequence>MTTQQFGASPVDAVELNALDPSDISALDADTQQLIQRRRDVMGPAYRLVYTDPLRPVRALGTKIVDVNGDEYLDAYNNVPSIGHNHPRVVEAVTRQLSLLNTNTRYLCSDIIDYAEQLTATHGPELRNVMFTCTGSESNDLAMRMARHVTGGTGVIVSNHAYHGNTRDVSGWSPSSGGGWTQRADVRLVPPPDTFRTTASAVAEEFADQVAACIADLADDGIALAAMIIDPLFSSDGLYADRTSLTAAAEVVYRAGGLVISDEVQPGFGRTGDAMWGHQRWNLDADIATMGKPMGNGLPIGGVVAKPSVMSAFGSDVPYFNTFGGENVPVAAAQAVLDVIREENLMANSADKGAQLLAGMRASLQRAGRPSDVRGAGLYLGVEFVTDLDTKTPDPLIASAVVNGMRRRRVLISVVGPYANVLKVRPPLVFSQSDVDRFLTEFDHVIREL</sequence>
<dbReference type="Pfam" id="PF00202">
    <property type="entry name" value="Aminotran_3"/>
    <property type="match status" value="1"/>
</dbReference>
<dbReference type="PROSITE" id="PS00600">
    <property type="entry name" value="AA_TRANSFER_CLASS_3"/>
    <property type="match status" value="1"/>
</dbReference>
<evidence type="ECO:0000313" key="5">
    <source>
        <dbReference type="Proteomes" id="UP000195331"/>
    </source>
</evidence>
<accession>A0A1Y0CA16</accession>
<dbReference type="OrthoDB" id="9801834at2"/>
<keyword evidence="2 3" id="KW-0663">Pyridoxal phosphate</keyword>
<dbReference type="RefSeq" id="WP_087079275.1">
    <property type="nucleotide sequence ID" value="NZ_CP020809.1"/>
</dbReference>
<dbReference type="PIRSF" id="PIRSF000521">
    <property type="entry name" value="Transaminase_4ab_Lys_Orn"/>
    <property type="match status" value="1"/>
</dbReference>
<keyword evidence="4" id="KW-0032">Aminotransferase</keyword>
<keyword evidence="5" id="KW-1185">Reference proteome</keyword>
<evidence type="ECO:0000313" key="4">
    <source>
        <dbReference type="EMBL" id="ART71927.1"/>
    </source>
</evidence>
<organism evidence="4 5">
    <name type="scientific">Mycobacterium dioxanotrophicus</name>
    <dbReference type="NCBI Taxonomy" id="482462"/>
    <lineage>
        <taxon>Bacteria</taxon>
        <taxon>Bacillati</taxon>
        <taxon>Actinomycetota</taxon>
        <taxon>Actinomycetes</taxon>
        <taxon>Mycobacteriales</taxon>
        <taxon>Mycobacteriaceae</taxon>
        <taxon>Mycobacterium</taxon>
    </lineage>
</organism>
<dbReference type="InterPro" id="IPR005814">
    <property type="entry name" value="Aminotrans_3"/>
</dbReference>
<gene>
    <name evidence="4" type="ORF">BTO20_28270</name>
</gene>
<dbReference type="Gene3D" id="3.40.640.10">
    <property type="entry name" value="Type I PLP-dependent aspartate aminotransferase-like (Major domain)"/>
    <property type="match status" value="1"/>
</dbReference>